<organism evidence="6 7">
    <name type="scientific">Croceicoccus esteveae</name>
    <dbReference type="NCBI Taxonomy" id="3075597"/>
    <lineage>
        <taxon>Bacteria</taxon>
        <taxon>Pseudomonadati</taxon>
        <taxon>Pseudomonadota</taxon>
        <taxon>Alphaproteobacteria</taxon>
        <taxon>Sphingomonadales</taxon>
        <taxon>Erythrobacteraceae</taxon>
        <taxon>Croceicoccus</taxon>
    </lineage>
</organism>
<name>A0ABU2ZKK5_9SPHN</name>
<dbReference type="Gene3D" id="1.10.10.60">
    <property type="entry name" value="Homeodomain-like"/>
    <property type="match status" value="1"/>
</dbReference>
<keyword evidence="7" id="KW-1185">Reference proteome</keyword>
<reference evidence="6 7" key="1">
    <citation type="submission" date="2023-09" db="EMBL/GenBank/DDBJ databases">
        <authorList>
            <person name="Rey-Velasco X."/>
        </authorList>
    </citation>
    <scope>NUCLEOTIDE SEQUENCE [LARGE SCALE GENOMIC DNA]</scope>
    <source>
        <strain evidence="6 7">F390</strain>
    </source>
</reference>
<dbReference type="EMBL" id="JAVRHS010000018">
    <property type="protein sequence ID" value="MDT0577135.1"/>
    <property type="molecule type" value="Genomic_DNA"/>
</dbReference>
<feature type="domain" description="HTH tetR-type" evidence="5">
    <location>
        <begin position="10"/>
        <end position="70"/>
    </location>
</feature>
<dbReference type="PANTHER" id="PTHR30055">
    <property type="entry name" value="HTH-TYPE TRANSCRIPTIONAL REGULATOR RUTR"/>
    <property type="match status" value="1"/>
</dbReference>
<dbReference type="InterPro" id="IPR001647">
    <property type="entry name" value="HTH_TetR"/>
</dbReference>
<dbReference type="Pfam" id="PF00440">
    <property type="entry name" value="TetR_N"/>
    <property type="match status" value="1"/>
</dbReference>
<dbReference type="Proteomes" id="UP001259803">
    <property type="component" value="Unassembled WGS sequence"/>
</dbReference>
<protein>
    <submittedName>
        <fullName evidence="6">TetR/AcrR family transcriptional regulator</fullName>
    </submittedName>
</protein>
<proteinExistence type="predicted"/>
<comment type="caution">
    <text evidence="6">The sequence shown here is derived from an EMBL/GenBank/DDBJ whole genome shotgun (WGS) entry which is preliminary data.</text>
</comment>
<dbReference type="Gene3D" id="1.10.357.10">
    <property type="entry name" value="Tetracycline Repressor, domain 2"/>
    <property type="match status" value="1"/>
</dbReference>
<dbReference type="PANTHER" id="PTHR30055:SF234">
    <property type="entry name" value="HTH-TYPE TRANSCRIPTIONAL REGULATOR BETI"/>
    <property type="match status" value="1"/>
</dbReference>
<evidence type="ECO:0000256" key="1">
    <source>
        <dbReference type="ARBA" id="ARBA00023015"/>
    </source>
</evidence>
<evidence type="ECO:0000256" key="3">
    <source>
        <dbReference type="ARBA" id="ARBA00023163"/>
    </source>
</evidence>
<dbReference type="RefSeq" id="WP_311341709.1">
    <property type="nucleotide sequence ID" value="NZ_JAVRHS010000018.1"/>
</dbReference>
<dbReference type="InterPro" id="IPR036271">
    <property type="entry name" value="Tet_transcr_reg_TetR-rel_C_sf"/>
</dbReference>
<dbReference type="PROSITE" id="PS50977">
    <property type="entry name" value="HTH_TETR_2"/>
    <property type="match status" value="1"/>
</dbReference>
<dbReference type="InterPro" id="IPR009057">
    <property type="entry name" value="Homeodomain-like_sf"/>
</dbReference>
<evidence type="ECO:0000259" key="5">
    <source>
        <dbReference type="PROSITE" id="PS50977"/>
    </source>
</evidence>
<dbReference type="PRINTS" id="PR00455">
    <property type="entry name" value="HTHTETR"/>
</dbReference>
<dbReference type="InterPro" id="IPR050109">
    <property type="entry name" value="HTH-type_TetR-like_transc_reg"/>
</dbReference>
<dbReference type="Pfam" id="PF17938">
    <property type="entry name" value="TetR_C_29"/>
    <property type="match status" value="1"/>
</dbReference>
<accession>A0ABU2ZKK5</accession>
<keyword evidence="1" id="KW-0805">Transcription regulation</keyword>
<dbReference type="SUPFAM" id="SSF46689">
    <property type="entry name" value="Homeodomain-like"/>
    <property type="match status" value="1"/>
</dbReference>
<evidence type="ECO:0000256" key="4">
    <source>
        <dbReference type="PROSITE-ProRule" id="PRU00335"/>
    </source>
</evidence>
<sequence length="204" mass="22840">MEISKLSKGEQTRQRIVEIAEREFAELGYEAARLESIGKAIGIKRAAIFYYFRSKEELFSAVFADVHESLVSLTELRLDGVDDPWERLTLLIDCWVDFLVARPTAARLILRNCANAAHPSGYSPEFSRNALQLLREIISDGDAAGRFASGVSMHLVNLLSGSILHYVCNPEQLGSERPYRPDDPAEVSAFKMILRKTARVILAL</sequence>
<keyword evidence="3" id="KW-0804">Transcription</keyword>
<dbReference type="SUPFAM" id="SSF48498">
    <property type="entry name" value="Tetracyclin repressor-like, C-terminal domain"/>
    <property type="match status" value="1"/>
</dbReference>
<evidence type="ECO:0000256" key="2">
    <source>
        <dbReference type="ARBA" id="ARBA00023125"/>
    </source>
</evidence>
<evidence type="ECO:0000313" key="7">
    <source>
        <dbReference type="Proteomes" id="UP001259803"/>
    </source>
</evidence>
<gene>
    <name evidence="6" type="ORF">RM533_13265</name>
</gene>
<keyword evidence="2 4" id="KW-0238">DNA-binding</keyword>
<feature type="DNA-binding region" description="H-T-H motif" evidence="4">
    <location>
        <begin position="33"/>
        <end position="52"/>
    </location>
</feature>
<evidence type="ECO:0000313" key="6">
    <source>
        <dbReference type="EMBL" id="MDT0577135.1"/>
    </source>
</evidence>
<dbReference type="InterPro" id="IPR041474">
    <property type="entry name" value="NicS_C"/>
</dbReference>